<organism evidence="6 7">
    <name type="scientific">Knufia fluminis</name>
    <dbReference type="NCBI Taxonomy" id="191047"/>
    <lineage>
        <taxon>Eukaryota</taxon>
        <taxon>Fungi</taxon>
        <taxon>Dikarya</taxon>
        <taxon>Ascomycota</taxon>
        <taxon>Pezizomycotina</taxon>
        <taxon>Eurotiomycetes</taxon>
        <taxon>Chaetothyriomycetidae</taxon>
        <taxon>Chaetothyriales</taxon>
        <taxon>Trichomeriaceae</taxon>
        <taxon>Knufia</taxon>
    </lineage>
</organism>
<keyword evidence="3" id="KW-0812">Transmembrane</keyword>
<dbReference type="PANTHER" id="PTHR45649:SF14">
    <property type="entry name" value="GABA PERMEASE"/>
    <property type="match status" value="1"/>
</dbReference>
<evidence type="ECO:0000313" key="6">
    <source>
        <dbReference type="EMBL" id="KAK5953319.1"/>
    </source>
</evidence>
<dbReference type="Proteomes" id="UP001316803">
    <property type="component" value="Unassembled WGS sequence"/>
</dbReference>
<name>A0AAN8EDV9_9EURO</name>
<evidence type="ECO:0000256" key="1">
    <source>
        <dbReference type="ARBA" id="ARBA00004141"/>
    </source>
</evidence>
<reference evidence="6 7" key="1">
    <citation type="submission" date="2022-12" db="EMBL/GenBank/DDBJ databases">
        <title>Genomic features and morphological characterization of a novel Knufia sp. strain isolated from spacecraft assembly facility.</title>
        <authorList>
            <person name="Teixeira M."/>
            <person name="Chander A.M."/>
            <person name="Stajich J.E."/>
            <person name="Venkateswaran K."/>
        </authorList>
    </citation>
    <scope>NUCLEOTIDE SEQUENCE [LARGE SCALE GENOMIC DNA]</scope>
    <source>
        <strain evidence="6 7">FJI-L2-BK-P2</strain>
    </source>
</reference>
<keyword evidence="4" id="KW-1133">Transmembrane helix</keyword>
<dbReference type="EMBL" id="JAKLMC020000012">
    <property type="protein sequence ID" value="KAK5953319.1"/>
    <property type="molecule type" value="Genomic_DNA"/>
</dbReference>
<sequence>MLVTFIYTIGDLESVLATPTGFPYIQVFYNATGSKGGATAMTMILVLSSVANAMTNMATASRQLWAFARDGGVPFHTTFAKVPARFEVPMNGK</sequence>
<keyword evidence="7" id="KW-1185">Reference proteome</keyword>
<gene>
    <name evidence="6" type="ORF">OHC33_005887</name>
</gene>
<evidence type="ECO:0000256" key="2">
    <source>
        <dbReference type="ARBA" id="ARBA00022448"/>
    </source>
</evidence>
<dbReference type="AlphaFoldDB" id="A0AAN8EDV9"/>
<protein>
    <submittedName>
        <fullName evidence="6">Uncharacterized protein</fullName>
    </submittedName>
</protein>
<dbReference type="Gene3D" id="1.20.1740.10">
    <property type="entry name" value="Amino acid/polyamine transporter I"/>
    <property type="match status" value="1"/>
</dbReference>
<keyword evidence="2" id="KW-0813">Transport</keyword>
<comment type="subcellular location">
    <subcellularLocation>
        <location evidence="1">Membrane</location>
        <topology evidence="1">Multi-pass membrane protein</topology>
    </subcellularLocation>
</comment>
<keyword evidence="5" id="KW-0472">Membrane</keyword>
<evidence type="ECO:0000256" key="4">
    <source>
        <dbReference type="ARBA" id="ARBA00022989"/>
    </source>
</evidence>
<evidence type="ECO:0000256" key="5">
    <source>
        <dbReference type="ARBA" id="ARBA00023136"/>
    </source>
</evidence>
<dbReference type="GO" id="GO:0016020">
    <property type="term" value="C:membrane"/>
    <property type="evidence" value="ECO:0007669"/>
    <property type="project" value="UniProtKB-SubCell"/>
</dbReference>
<proteinExistence type="predicted"/>
<dbReference type="Pfam" id="PF13520">
    <property type="entry name" value="AA_permease_2"/>
    <property type="match status" value="1"/>
</dbReference>
<evidence type="ECO:0000256" key="3">
    <source>
        <dbReference type="ARBA" id="ARBA00022692"/>
    </source>
</evidence>
<dbReference type="PANTHER" id="PTHR45649">
    <property type="entry name" value="AMINO-ACID PERMEASE BAT1"/>
    <property type="match status" value="1"/>
</dbReference>
<comment type="caution">
    <text evidence="6">The sequence shown here is derived from an EMBL/GenBank/DDBJ whole genome shotgun (WGS) entry which is preliminary data.</text>
</comment>
<evidence type="ECO:0000313" key="7">
    <source>
        <dbReference type="Proteomes" id="UP001316803"/>
    </source>
</evidence>
<dbReference type="GO" id="GO:0022857">
    <property type="term" value="F:transmembrane transporter activity"/>
    <property type="evidence" value="ECO:0007669"/>
    <property type="project" value="InterPro"/>
</dbReference>
<accession>A0AAN8EDV9</accession>
<dbReference type="InterPro" id="IPR002293">
    <property type="entry name" value="AA/rel_permease1"/>
</dbReference>